<dbReference type="SUPFAM" id="SSF53335">
    <property type="entry name" value="S-adenosyl-L-methionine-dependent methyltransferases"/>
    <property type="match status" value="1"/>
</dbReference>
<evidence type="ECO:0000313" key="3">
    <source>
        <dbReference type="Proteomes" id="UP000559182"/>
    </source>
</evidence>
<evidence type="ECO:0000313" key="2">
    <source>
        <dbReference type="EMBL" id="MBB2892033.1"/>
    </source>
</evidence>
<protein>
    <submittedName>
        <fullName evidence="2">ArsR family transcriptional regulator</fullName>
    </submittedName>
</protein>
<comment type="caution">
    <text evidence="2">The sequence shown here is derived from an EMBL/GenBank/DDBJ whole genome shotgun (WGS) entry which is preliminary data.</text>
</comment>
<sequence length="189" mass="20420">MDSQGVKEFFERVSQDWDEMRSSFYNADIIDALAERTQLTQDSTVVDVGTGTGFVAAGVAGRAAAVVGVDNSPAMLDVARQSLDALGADNVTLIEGSIEALPLPDDSADVAVANMVLHHAPHPAAMIAEMARVVRPGGRIAVTDEMAHEYEWMRTEQADLWLGFTPHQVADHFAQSRLQEYGYASLGMQ</sequence>
<dbReference type="Proteomes" id="UP000559182">
    <property type="component" value="Unassembled WGS sequence"/>
</dbReference>
<dbReference type="Gene3D" id="3.40.50.150">
    <property type="entry name" value="Vaccinia Virus protein VP39"/>
    <property type="match status" value="1"/>
</dbReference>
<dbReference type="InterPro" id="IPR029063">
    <property type="entry name" value="SAM-dependent_MTases_sf"/>
</dbReference>
<dbReference type="AlphaFoldDB" id="A0A839N7C5"/>
<dbReference type="InterPro" id="IPR050508">
    <property type="entry name" value="Methyltransf_Superfamily"/>
</dbReference>
<dbReference type="PANTHER" id="PTHR42912">
    <property type="entry name" value="METHYLTRANSFERASE"/>
    <property type="match status" value="1"/>
</dbReference>
<gene>
    <name evidence="2" type="ORF">FHU39_002017</name>
</gene>
<dbReference type="Pfam" id="PF08241">
    <property type="entry name" value="Methyltransf_11"/>
    <property type="match status" value="1"/>
</dbReference>
<proteinExistence type="predicted"/>
<dbReference type="CDD" id="cd02440">
    <property type="entry name" value="AdoMet_MTases"/>
    <property type="match status" value="1"/>
</dbReference>
<dbReference type="GO" id="GO:0008757">
    <property type="term" value="F:S-adenosylmethionine-dependent methyltransferase activity"/>
    <property type="evidence" value="ECO:0007669"/>
    <property type="project" value="InterPro"/>
</dbReference>
<reference evidence="2 3" key="1">
    <citation type="submission" date="2020-08" db="EMBL/GenBank/DDBJ databases">
        <title>Sequencing the genomes of 1000 actinobacteria strains.</title>
        <authorList>
            <person name="Klenk H.-P."/>
        </authorList>
    </citation>
    <scope>NUCLEOTIDE SEQUENCE [LARGE SCALE GENOMIC DNA]</scope>
    <source>
        <strain evidence="2 3">DSM 105369</strain>
    </source>
</reference>
<dbReference type="PANTHER" id="PTHR42912:SF93">
    <property type="entry name" value="N6-ADENOSINE-METHYLTRANSFERASE TMT1A"/>
    <property type="match status" value="1"/>
</dbReference>
<dbReference type="EMBL" id="JACHVQ010000001">
    <property type="protein sequence ID" value="MBB2892033.1"/>
    <property type="molecule type" value="Genomic_DNA"/>
</dbReference>
<dbReference type="InterPro" id="IPR013216">
    <property type="entry name" value="Methyltransf_11"/>
</dbReference>
<feature type="domain" description="Methyltransferase type 11" evidence="1">
    <location>
        <begin position="46"/>
        <end position="141"/>
    </location>
</feature>
<accession>A0A839N7C5</accession>
<dbReference type="RefSeq" id="WP_183320214.1">
    <property type="nucleotide sequence ID" value="NZ_JACHVQ010000001.1"/>
</dbReference>
<keyword evidence="3" id="KW-1185">Reference proteome</keyword>
<organism evidence="2 3">
    <name type="scientific">Flexivirga oryzae</name>
    <dbReference type="NCBI Taxonomy" id="1794944"/>
    <lineage>
        <taxon>Bacteria</taxon>
        <taxon>Bacillati</taxon>
        <taxon>Actinomycetota</taxon>
        <taxon>Actinomycetes</taxon>
        <taxon>Micrococcales</taxon>
        <taxon>Dermacoccaceae</taxon>
        <taxon>Flexivirga</taxon>
    </lineage>
</organism>
<evidence type="ECO:0000259" key="1">
    <source>
        <dbReference type="Pfam" id="PF08241"/>
    </source>
</evidence>
<name>A0A839N7C5_9MICO</name>